<accession>A0A9X3EIZ4</accession>
<organism evidence="3 4">
    <name type="scientific">Nannocystis pusilla</name>
    <dbReference type="NCBI Taxonomy" id="889268"/>
    <lineage>
        <taxon>Bacteria</taxon>
        <taxon>Pseudomonadati</taxon>
        <taxon>Myxococcota</taxon>
        <taxon>Polyangia</taxon>
        <taxon>Nannocystales</taxon>
        <taxon>Nannocystaceae</taxon>
        <taxon>Nannocystis</taxon>
    </lineage>
</organism>
<feature type="domain" description="HTH cro/C1-type" evidence="2">
    <location>
        <begin position="16"/>
        <end position="68"/>
    </location>
</feature>
<dbReference type="SUPFAM" id="SSF47413">
    <property type="entry name" value="lambda repressor-like DNA-binding domains"/>
    <property type="match status" value="1"/>
</dbReference>
<evidence type="ECO:0000313" key="4">
    <source>
        <dbReference type="Proteomes" id="UP001150924"/>
    </source>
</evidence>
<feature type="region of interest" description="Disordered" evidence="1">
    <location>
        <begin position="78"/>
        <end position="97"/>
    </location>
</feature>
<dbReference type="RefSeq" id="WP_267766619.1">
    <property type="nucleotide sequence ID" value="NZ_JAPNKE010000002.1"/>
</dbReference>
<evidence type="ECO:0000313" key="3">
    <source>
        <dbReference type="EMBL" id="MCY1005003.1"/>
    </source>
</evidence>
<dbReference type="AlphaFoldDB" id="A0A9X3EIZ4"/>
<dbReference type="Pfam" id="PF01381">
    <property type="entry name" value="HTH_3"/>
    <property type="match status" value="1"/>
</dbReference>
<dbReference type="InterPro" id="IPR001387">
    <property type="entry name" value="Cro/C1-type_HTH"/>
</dbReference>
<dbReference type="Gene3D" id="1.10.260.40">
    <property type="entry name" value="lambda repressor-like DNA-binding domains"/>
    <property type="match status" value="1"/>
</dbReference>
<evidence type="ECO:0000256" key="1">
    <source>
        <dbReference type="SAM" id="MobiDB-lite"/>
    </source>
</evidence>
<dbReference type="Proteomes" id="UP001150924">
    <property type="component" value="Unassembled WGS sequence"/>
</dbReference>
<evidence type="ECO:0000259" key="2">
    <source>
        <dbReference type="PROSITE" id="PS50943"/>
    </source>
</evidence>
<dbReference type="InterPro" id="IPR010982">
    <property type="entry name" value="Lambda_DNA-bd_dom_sf"/>
</dbReference>
<dbReference type="PROSITE" id="PS50943">
    <property type="entry name" value="HTH_CROC1"/>
    <property type="match status" value="1"/>
</dbReference>
<sequence>MLFTAEEVAQRLAGRMKALRLARDWKRETLAERAGISAGTVKRFETTGQIALDNLLKLALALGCLEQFEAVFAPPPARSLAELEQRSQAPARQRGRR</sequence>
<keyword evidence="4" id="KW-1185">Reference proteome</keyword>
<protein>
    <submittedName>
        <fullName evidence="3">Helix-turn-helix transcriptional regulator</fullName>
    </submittedName>
</protein>
<dbReference type="SMART" id="SM00530">
    <property type="entry name" value="HTH_XRE"/>
    <property type="match status" value="1"/>
</dbReference>
<reference evidence="3" key="1">
    <citation type="submission" date="2022-11" db="EMBL/GenBank/DDBJ databases">
        <title>Minimal conservation of predation-associated metabolite biosynthetic gene clusters underscores biosynthetic potential of Myxococcota including descriptions for ten novel species: Archangium lansinium sp. nov., Myxococcus landrumus sp. nov., Nannocystis bai.</title>
        <authorList>
            <person name="Ahearne A."/>
            <person name="Stevens C."/>
            <person name="Phillips K."/>
        </authorList>
    </citation>
    <scope>NUCLEOTIDE SEQUENCE</scope>
    <source>
        <strain evidence="3">Na p29</strain>
    </source>
</reference>
<dbReference type="CDD" id="cd00093">
    <property type="entry name" value="HTH_XRE"/>
    <property type="match status" value="1"/>
</dbReference>
<gene>
    <name evidence="3" type="ORF">OV079_05330</name>
</gene>
<proteinExistence type="predicted"/>
<dbReference type="GO" id="GO:0003677">
    <property type="term" value="F:DNA binding"/>
    <property type="evidence" value="ECO:0007669"/>
    <property type="project" value="InterPro"/>
</dbReference>
<name>A0A9X3EIZ4_9BACT</name>
<comment type="caution">
    <text evidence="3">The sequence shown here is derived from an EMBL/GenBank/DDBJ whole genome shotgun (WGS) entry which is preliminary data.</text>
</comment>
<dbReference type="EMBL" id="JAPNKE010000002">
    <property type="protein sequence ID" value="MCY1005003.1"/>
    <property type="molecule type" value="Genomic_DNA"/>
</dbReference>